<evidence type="ECO:0000256" key="2">
    <source>
        <dbReference type="ARBA" id="ARBA00022670"/>
    </source>
</evidence>
<sequence>MKSFVPRLSQRSPASSLPLRRGLTCGLLAAALLLSACDQTSSPEPVTGLQAQTVALGQATSAPARQGFAGTWTVSGVPAWLTVSPASGSGDVALTVSADRAAGTPLDAGQSVLSGSFQVVWTLADGTTGSATWTVQADQFRLSGRVVDAARLEGSDAGTPDTDLGASGAGDSRGVIVTYREAGVRDAVLAAEGSVRAQAQGGAASARATLDGLGVKAGARSPLGTRAARLDTPATAATLAALRADPNVLAAVPNVTLRALATPAAPVTPTDQYAPLQWAYPLLGYGAVWRDMESGGYTRAVTVAVVDTGVRYDHPDLAGQLYGPADGALDVLTDVSNGDGDGADTDPTDPSVSGRTGGSHGTHVTGIIAARWGQNTTTCAGCSPTGVVGATYRAPVTVLPVRALDSGGGTTAADVANAVRYAAGLGVTLDGKVLTNPHPAQVINLSLGGAVDAAEGQPMCDAIADARARGALVVAAAGNDGTTLPFYPAACAGAVSVASVTLSGASAPRHAVYSNAYAQVQLSAPGGASYLARTTFNGAALNGAAFPDDIFSTSWDYTKNQPNYEVESGTSQAAPQVSALAALLLSKGVTSGPDDTLARMVATATDLGAAGRDDLFGAGMIDAAAALNAPAVSDTLGLRLQDDQGRAFQPALDSLGGFTAYLGSGSYSVVAGRDRNGNGVYGESGEPRTERRVTLGTATPAADLGDLTPAP</sequence>
<protein>
    <submittedName>
        <fullName evidence="10">S8 family serine peptidase</fullName>
    </submittedName>
</protein>
<dbReference type="Proteomes" id="UP001595979">
    <property type="component" value="Unassembled WGS sequence"/>
</dbReference>
<evidence type="ECO:0000256" key="3">
    <source>
        <dbReference type="ARBA" id="ARBA00022801"/>
    </source>
</evidence>
<evidence type="ECO:0000256" key="8">
    <source>
        <dbReference type="SAM" id="SignalP"/>
    </source>
</evidence>
<dbReference type="PRINTS" id="PR00723">
    <property type="entry name" value="SUBTILISIN"/>
</dbReference>
<feature type="active site" description="Charge relay system" evidence="5">
    <location>
        <position position="571"/>
    </location>
</feature>
<dbReference type="PANTHER" id="PTHR43806:SF11">
    <property type="entry name" value="CEREVISIN-RELATED"/>
    <property type="match status" value="1"/>
</dbReference>
<feature type="domain" description="Peptidase S8/S53" evidence="9">
    <location>
        <begin position="299"/>
        <end position="619"/>
    </location>
</feature>
<dbReference type="Pfam" id="PF00082">
    <property type="entry name" value="Peptidase_S8"/>
    <property type="match status" value="1"/>
</dbReference>
<dbReference type="EMBL" id="JBHSOH010000006">
    <property type="protein sequence ID" value="MFC5848066.1"/>
    <property type="molecule type" value="Genomic_DNA"/>
</dbReference>
<evidence type="ECO:0000256" key="5">
    <source>
        <dbReference type="PROSITE-ProRule" id="PRU01240"/>
    </source>
</evidence>
<feature type="active site" description="Charge relay system" evidence="5">
    <location>
        <position position="360"/>
    </location>
</feature>
<dbReference type="InterPro" id="IPR036852">
    <property type="entry name" value="Peptidase_S8/S53_dom_sf"/>
</dbReference>
<evidence type="ECO:0000259" key="9">
    <source>
        <dbReference type="Pfam" id="PF00082"/>
    </source>
</evidence>
<feature type="active site" description="Charge relay system" evidence="5">
    <location>
        <position position="307"/>
    </location>
</feature>
<evidence type="ECO:0000256" key="4">
    <source>
        <dbReference type="ARBA" id="ARBA00022825"/>
    </source>
</evidence>
<proteinExistence type="inferred from homology"/>
<keyword evidence="8" id="KW-0732">Signal</keyword>
<dbReference type="RefSeq" id="WP_380047757.1">
    <property type="nucleotide sequence ID" value="NZ_JBHSOH010000006.1"/>
</dbReference>
<evidence type="ECO:0000256" key="6">
    <source>
        <dbReference type="RuleBase" id="RU003355"/>
    </source>
</evidence>
<evidence type="ECO:0000256" key="1">
    <source>
        <dbReference type="ARBA" id="ARBA00011073"/>
    </source>
</evidence>
<organism evidence="10 11">
    <name type="scientific">Deinococcus petrolearius</name>
    <dbReference type="NCBI Taxonomy" id="1751295"/>
    <lineage>
        <taxon>Bacteria</taxon>
        <taxon>Thermotogati</taxon>
        <taxon>Deinococcota</taxon>
        <taxon>Deinococci</taxon>
        <taxon>Deinococcales</taxon>
        <taxon>Deinococcaceae</taxon>
        <taxon>Deinococcus</taxon>
    </lineage>
</organism>
<dbReference type="InterPro" id="IPR000209">
    <property type="entry name" value="Peptidase_S8/S53_dom"/>
</dbReference>
<keyword evidence="4 5" id="KW-0720">Serine protease</keyword>
<keyword evidence="11" id="KW-1185">Reference proteome</keyword>
<feature type="chain" id="PRO_5046321459" evidence="8">
    <location>
        <begin position="37"/>
        <end position="711"/>
    </location>
</feature>
<dbReference type="InterPro" id="IPR022398">
    <property type="entry name" value="Peptidase_S8_His-AS"/>
</dbReference>
<dbReference type="PANTHER" id="PTHR43806">
    <property type="entry name" value="PEPTIDASE S8"/>
    <property type="match status" value="1"/>
</dbReference>
<dbReference type="Gene3D" id="3.40.50.200">
    <property type="entry name" value="Peptidase S8/S53 domain"/>
    <property type="match status" value="1"/>
</dbReference>
<dbReference type="InterPro" id="IPR023828">
    <property type="entry name" value="Peptidase_S8_Ser-AS"/>
</dbReference>
<dbReference type="PROSITE" id="PS00138">
    <property type="entry name" value="SUBTILASE_SER"/>
    <property type="match status" value="1"/>
</dbReference>
<dbReference type="PROSITE" id="PS00137">
    <property type="entry name" value="SUBTILASE_HIS"/>
    <property type="match status" value="1"/>
</dbReference>
<comment type="caution">
    <text evidence="10">The sequence shown here is derived from an EMBL/GenBank/DDBJ whole genome shotgun (WGS) entry which is preliminary data.</text>
</comment>
<keyword evidence="2 5" id="KW-0645">Protease</keyword>
<name>A0ABW1DJZ0_9DEIO</name>
<feature type="signal peptide" evidence="8">
    <location>
        <begin position="1"/>
        <end position="36"/>
    </location>
</feature>
<dbReference type="InterPro" id="IPR023827">
    <property type="entry name" value="Peptidase_S8_Asp-AS"/>
</dbReference>
<keyword evidence="3 5" id="KW-0378">Hydrolase</keyword>
<evidence type="ECO:0000313" key="11">
    <source>
        <dbReference type="Proteomes" id="UP001595979"/>
    </source>
</evidence>
<accession>A0ABW1DJZ0</accession>
<evidence type="ECO:0000313" key="10">
    <source>
        <dbReference type="EMBL" id="MFC5848066.1"/>
    </source>
</evidence>
<feature type="region of interest" description="Disordered" evidence="7">
    <location>
        <begin position="673"/>
        <end position="711"/>
    </location>
</feature>
<dbReference type="PROSITE" id="PS51892">
    <property type="entry name" value="SUBTILASE"/>
    <property type="match status" value="1"/>
</dbReference>
<comment type="similarity">
    <text evidence="1 5 6">Belongs to the peptidase S8 family.</text>
</comment>
<reference evidence="11" key="1">
    <citation type="journal article" date="2019" name="Int. J. Syst. Evol. Microbiol.">
        <title>The Global Catalogue of Microorganisms (GCM) 10K type strain sequencing project: providing services to taxonomists for standard genome sequencing and annotation.</title>
        <authorList>
            <consortium name="The Broad Institute Genomics Platform"/>
            <consortium name="The Broad Institute Genome Sequencing Center for Infectious Disease"/>
            <person name="Wu L."/>
            <person name="Ma J."/>
        </authorList>
    </citation>
    <scope>NUCLEOTIDE SEQUENCE [LARGE SCALE GENOMIC DNA]</scope>
    <source>
        <strain evidence="11">CGMCC 1.15053</strain>
    </source>
</reference>
<dbReference type="PROSITE" id="PS00136">
    <property type="entry name" value="SUBTILASE_ASP"/>
    <property type="match status" value="1"/>
</dbReference>
<gene>
    <name evidence="10" type="ORF">ACFPQ6_07055</name>
</gene>
<dbReference type="InterPro" id="IPR015500">
    <property type="entry name" value="Peptidase_S8_subtilisin-rel"/>
</dbReference>
<feature type="region of interest" description="Disordered" evidence="7">
    <location>
        <begin position="333"/>
        <end position="360"/>
    </location>
</feature>
<evidence type="ECO:0000256" key="7">
    <source>
        <dbReference type="SAM" id="MobiDB-lite"/>
    </source>
</evidence>
<dbReference type="SUPFAM" id="SSF52743">
    <property type="entry name" value="Subtilisin-like"/>
    <property type="match status" value="1"/>
</dbReference>
<dbReference type="InterPro" id="IPR050131">
    <property type="entry name" value="Peptidase_S8_subtilisin-like"/>
</dbReference>